<evidence type="ECO:0000256" key="4">
    <source>
        <dbReference type="ARBA" id="ARBA00023284"/>
    </source>
</evidence>
<dbReference type="PANTHER" id="PTHR42852">
    <property type="entry name" value="THIOL:DISULFIDE INTERCHANGE PROTEIN DSBE"/>
    <property type="match status" value="1"/>
</dbReference>
<dbReference type="AlphaFoldDB" id="A0A3S3SFQ5"/>
<accession>A0A3S3SFQ5</accession>
<dbReference type="GO" id="GO:0017004">
    <property type="term" value="P:cytochrome complex assembly"/>
    <property type="evidence" value="ECO:0007669"/>
    <property type="project" value="UniProtKB-KW"/>
</dbReference>
<proteinExistence type="predicted"/>
<dbReference type="PROSITE" id="PS51352">
    <property type="entry name" value="THIOREDOXIN_2"/>
    <property type="match status" value="1"/>
</dbReference>
<comment type="subcellular location">
    <subcellularLocation>
        <location evidence="1">Cell envelope</location>
    </subcellularLocation>
</comment>
<dbReference type="EMBL" id="SBII01000003">
    <property type="protein sequence ID" value="RWX01536.1"/>
    <property type="molecule type" value="Genomic_DNA"/>
</dbReference>
<dbReference type="GO" id="GO:0016209">
    <property type="term" value="F:antioxidant activity"/>
    <property type="evidence" value="ECO:0007669"/>
    <property type="project" value="InterPro"/>
</dbReference>
<dbReference type="InterPro" id="IPR036249">
    <property type="entry name" value="Thioredoxin-like_sf"/>
</dbReference>
<dbReference type="InterPro" id="IPR000866">
    <property type="entry name" value="AhpC/TSA"/>
</dbReference>
<evidence type="ECO:0000313" key="6">
    <source>
        <dbReference type="EMBL" id="RWX01536.1"/>
    </source>
</evidence>
<evidence type="ECO:0000313" key="7">
    <source>
        <dbReference type="Proteomes" id="UP000287527"/>
    </source>
</evidence>
<sequence length="386" mass="42831">MKKFLLILAASAFVVSCNKLGDNQFEVTGTVDPSLNGKDVVLEKQTPMGYVPVDTVKIENGKFIFKGEAKEPGLRFLQLQDLQGKAEFILEEGEIAIGIDKDSLYKTTKTGTYNNDKLTEYYNDINGLRKRMMSFQKKNQTEMMNAYKTNDTVVMNRLNKEYEAIGGDMKVIADKFIEKNPKAYITILLLKQAFSMDKMPYEEMKKKYDALDPELKKTTDGKELGELVEKAKTPIAAVTAPAAAGSVEVGATAPAFSAPNPDGKSISLKESMGKVTIIDFWASWCKPCRMENPNVVALYNELHKQGLNIIGVSLDKDGAKWKEAIAADKLTWNQISNLKFWDEPIAAQYGVKSIPATFILDAAGKIVAKDLRGEELKAKVKELLAK</sequence>
<dbReference type="GO" id="GO:0016491">
    <property type="term" value="F:oxidoreductase activity"/>
    <property type="evidence" value="ECO:0007669"/>
    <property type="project" value="InterPro"/>
</dbReference>
<organism evidence="6 7">
    <name type="scientific">Flavobacterium cerinum</name>
    <dbReference type="NCBI Taxonomy" id="2502784"/>
    <lineage>
        <taxon>Bacteria</taxon>
        <taxon>Pseudomonadati</taxon>
        <taxon>Bacteroidota</taxon>
        <taxon>Flavobacteriia</taxon>
        <taxon>Flavobacteriales</taxon>
        <taxon>Flavobacteriaceae</taxon>
        <taxon>Flavobacterium</taxon>
    </lineage>
</organism>
<dbReference type="Pfam" id="PF00578">
    <property type="entry name" value="AhpC-TSA"/>
    <property type="match status" value="1"/>
</dbReference>
<gene>
    <name evidence="6" type="ORF">EPI11_06170</name>
</gene>
<keyword evidence="7" id="KW-1185">Reference proteome</keyword>
<evidence type="ECO:0000256" key="1">
    <source>
        <dbReference type="ARBA" id="ARBA00004196"/>
    </source>
</evidence>
<dbReference type="Proteomes" id="UP000287527">
    <property type="component" value="Unassembled WGS sequence"/>
</dbReference>
<evidence type="ECO:0000256" key="2">
    <source>
        <dbReference type="ARBA" id="ARBA00022748"/>
    </source>
</evidence>
<dbReference type="Pfam" id="PF14289">
    <property type="entry name" value="DUF4369"/>
    <property type="match status" value="1"/>
</dbReference>
<dbReference type="PROSITE" id="PS51257">
    <property type="entry name" value="PROKAR_LIPOPROTEIN"/>
    <property type="match status" value="1"/>
</dbReference>
<dbReference type="OrthoDB" id="1069091at2"/>
<dbReference type="CDD" id="cd02966">
    <property type="entry name" value="TlpA_like_family"/>
    <property type="match status" value="1"/>
</dbReference>
<name>A0A3S3SFQ5_9FLAO</name>
<protein>
    <submittedName>
        <fullName evidence="6">AhpC/TSA family protein</fullName>
    </submittedName>
</protein>
<dbReference type="RefSeq" id="WP_128389073.1">
    <property type="nucleotide sequence ID" value="NZ_SBII01000003.1"/>
</dbReference>
<evidence type="ECO:0000256" key="3">
    <source>
        <dbReference type="ARBA" id="ARBA00023157"/>
    </source>
</evidence>
<reference evidence="6 7" key="1">
    <citation type="submission" date="2019-01" db="EMBL/GenBank/DDBJ databases">
        <title>Flavobacterium sp. nov.,isolated from freshwater.</title>
        <authorList>
            <person name="Zhang R."/>
            <person name="Du Z.-J."/>
        </authorList>
    </citation>
    <scope>NUCLEOTIDE SEQUENCE [LARGE SCALE GENOMIC DNA]</scope>
    <source>
        <strain evidence="6 7">1E403</strain>
    </source>
</reference>
<keyword evidence="2" id="KW-0201">Cytochrome c-type biogenesis</keyword>
<evidence type="ECO:0000259" key="5">
    <source>
        <dbReference type="PROSITE" id="PS51352"/>
    </source>
</evidence>
<dbReference type="InterPro" id="IPR025380">
    <property type="entry name" value="DUF4369"/>
</dbReference>
<dbReference type="InterPro" id="IPR050553">
    <property type="entry name" value="Thioredoxin_ResA/DsbE_sf"/>
</dbReference>
<dbReference type="PANTHER" id="PTHR42852:SF6">
    <property type="entry name" value="THIOL:DISULFIDE INTERCHANGE PROTEIN DSBE"/>
    <property type="match status" value="1"/>
</dbReference>
<dbReference type="GO" id="GO:0030313">
    <property type="term" value="C:cell envelope"/>
    <property type="evidence" value="ECO:0007669"/>
    <property type="project" value="UniProtKB-SubCell"/>
</dbReference>
<feature type="domain" description="Thioredoxin" evidence="5">
    <location>
        <begin position="247"/>
        <end position="386"/>
    </location>
</feature>
<keyword evidence="3" id="KW-1015">Disulfide bond</keyword>
<dbReference type="InterPro" id="IPR013766">
    <property type="entry name" value="Thioredoxin_domain"/>
</dbReference>
<dbReference type="Gene3D" id="3.40.30.10">
    <property type="entry name" value="Glutaredoxin"/>
    <property type="match status" value="1"/>
</dbReference>
<keyword evidence="4" id="KW-0676">Redox-active center</keyword>
<dbReference type="SUPFAM" id="SSF52833">
    <property type="entry name" value="Thioredoxin-like"/>
    <property type="match status" value="1"/>
</dbReference>
<comment type="caution">
    <text evidence="6">The sequence shown here is derived from an EMBL/GenBank/DDBJ whole genome shotgun (WGS) entry which is preliminary data.</text>
</comment>